<protein>
    <submittedName>
        <fullName evidence="2">Uncharacterized protein</fullName>
    </submittedName>
</protein>
<evidence type="ECO:0000313" key="3">
    <source>
        <dbReference type="Proteomes" id="UP000030645"/>
    </source>
</evidence>
<dbReference type="AlphaFoldDB" id="W9SBW4"/>
<feature type="region of interest" description="Disordered" evidence="1">
    <location>
        <begin position="101"/>
        <end position="135"/>
    </location>
</feature>
<feature type="region of interest" description="Disordered" evidence="1">
    <location>
        <begin position="1"/>
        <end position="65"/>
    </location>
</feature>
<organism evidence="2 3">
    <name type="scientific">Morus notabilis</name>
    <dbReference type="NCBI Taxonomy" id="981085"/>
    <lineage>
        <taxon>Eukaryota</taxon>
        <taxon>Viridiplantae</taxon>
        <taxon>Streptophyta</taxon>
        <taxon>Embryophyta</taxon>
        <taxon>Tracheophyta</taxon>
        <taxon>Spermatophyta</taxon>
        <taxon>Magnoliopsida</taxon>
        <taxon>eudicotyledons</taxon>
        <taxon>Gunneridae</taxon>
        <taxon>Pentapetalae</taxon>
        <taxon>rosids</taxon>
        <taxon>fabids</taxon>
        <taxon>Rosales</taxon>
        <taxon>Moraceae</taxon>
        <taxon>Moreae</taxon>
        <taxon>Morus</taxon>
    </lineage>
</organism>
<dbReference type="eggNOG" id="ENOG502S4PM">
    <property type="taxonomic scope" value="Eukaryota"/>
</dbReference>
<name>W9SBW4_9ROSA</name>
<feature type="compositionally biased region" description="Basic and acidic residues" evidence="1">
    <location>
        <begin position="16"/>
        <end position="29"/>
    </location>
</feature>
<evidence type="ECO:0000313" key="2">
    <source>
        <dbReference type="EMBL" id="EXB97911.1"/>
    </source>
</evidence>
<gene>
    <name evidence="2" type="ORF">L484_001606</name>
</gene>
<dbReference type="EMBL" id="KE345282">
    <property type="protein sequence ID" value="EXB97911.1"/>
    <property type="molecule type" value="Genomic_DNA"/>
</dbReference>
<dbReference type="PANTHER" id="PTHR33912:SF3">
    <property type="entry name" value="OS01G0939400 PROTEIN"/>
    <property type="match status" value="1"/>
</dbReference>
<keyword evidence="3" id="KW-1185">Reference proteome</keyword>
<dbReference type="PANTHER" id="PTHR33912">
    <property type="entry name" value="OS01G0939400 PROTEIN"/>
    <property type="match status" value="1"/>
</dbReference>
<proteinExistence type="predicted"/>
<sequence>MSLVDYALSDDEDDVVPEKLVEEHEKAYRDPPQPSTHSQKLSESKEKPESSNSIAQPSLEKLPDASELLNSTDFSSNNALSGSTIDHSSIVATAVAQSASRKRDSIGTLPSSLPRSKVPKGTLPHSKNVPDTGGGLLVPPQLSGRTFFVMPSPVACSMTVRDFERFTYLKVESLARMKVVDCLFRKDHQYFSTFLPMRLPKSLEDFEQDYDSLDV</sequence>
<evidence type="ECO:0000256" key="1">
    <source>
        <dbReference type="SAM" id="MobiDB-lite"/>
    </source>
</evidence>
<reference evidence="3" key="1">
    <citation type="submission" date="2013-01" db="EMBL/GenBank/DDBJ databases">
        <title>Draft Genome Sequence of a Mulberry Tree, Morus notabilis C.K. Schneid.</title>
        <authorList>
            <person name="He N."/>
            <person name="Zhao S."/>
        </authorList>
    </citation>
    <scope>NUCLEOTIDE SEQUENCE</scope>
</reference>
<dbReference type="InterPro" id="IPR040381">
    <property type="entry name" value="At4g14450-like"/>
</dbReference>
<accession>W9SBW4</accession>
<feature type="compositionally biased region" description="Basic and acidic residues" evidence="1">
    <location>
        <begin position="40"/>
        <end position="49"/>
    </location>
</feature>
<dbReference type="STRING" id="981085.W9SBW4"/>
<dbReference type="Proteomes" id="UP000030645">
    <property type="component" value="Unassembled WGS sequence"/>
</dbReference>